<dbReference type="GeneID" id="37198878"/>
<organism evidence="1 2">
    <name type="scientific">Aspergillus homomorphus (strain CBS 101889)</name>
    <dbReference type="NCBI Taxonomy" id="1450537"/>
    <lineage>
        <taxon>Eukaryota</taxon>
        <taxon>Fungi</taxon>
        <taxon>Dikarya</taxon>
        <taxon>Ascomycota</taxon>
        <taxon>Pezizomycotina</taxon>
        <taxon>Eurotiomycetes</taxon>
        <taxon>Eurotiomycetidae</taxon>
        <taxon>Eurotiales</taxon>
        <taxon>Aspergillaceae</taxon>
        <taxon>Aspergillus</taxon>
        <taxon>Aspergillus subgen. Circumdati</taxon>
    </lineage>
</organism>
<dbReference type="RefSeq" id="XP_025555539.1">
    <property type="nucleotide sequence ID" value="XM_025694589.1"/>
</dbReference>
<evidence type="ECO:0000313" key="2">
    <source>
        <dbReference type="Proteomes" id="UP000248961"/>
    </source>
</evidence>
<dbReference type="VEuPathDB" id="FungiDB:BO97DRAFT_402797"/>
<accession>A0A395I8V0</accession>
<evidence type="ECO:0000313" key="1">
    <source>
        <dbReference type="EMBL" id="RAL16385.1"/>
    </source>
</evidence>
<reference evidence="1 2" key="1">
    <citation type="submission" date="2018-02" db="EMBL/GenBank/DDBJ databases">
        <title>The genomes of Aspergillus section Nigri reveals drivers in fungal speciation.</title>
        <authorList>
            <consortium name="DOE Joint Genome Institute"/>
            <person name="Vesth T.C."/>
            <person name="Nybo J."/>
            <person name="Theobald S."/>
            <person name="Brandl J."/>
            <person name="Frisvad J.C."/>
            <person name="Nielsen K.F."/>
            <person name="Lyhne E.K."/>
            <person name="Kogle M.E."/>
            <person name="Kuo A."/>
            <person name="Riley R."/>
            <person name="Clum A."/>
            <person name="Nolan M."/>
            <person name="Lipzen A."/>
            <person name="Salamov A."/>
            <person name="Henrissat B."/>
            <person name="Wiebenga A."/>
            <person name="De vries R.P."/>
            <person name="Grigoriev I.V."/>
            <person name="Mortensen U.H."/>
            <person name="Andersen M.R."/>
            <person name="Baker S.E."/>
        </authorList>
    </citation>
    <scope>NUCLEOTIDE SEQUENCE [LARGE SCALE GENOMIC DNA]</scope>
    <source>
        <strain evidence="1 2">CBS 101889</strain>
    </source>
</reference>
<proteinExistence type="predicted"/>
<protein>
    <submittedName>
        <fullName evidence="1">Uncharacterized protein</fullName>
    </submittedName>
</protein>
<dbReference type="EMBL" id="KZ824269">
    <property type="protein sequence ID" value="RAL16385.1"/>
    <property type="molecule type" value="Genomic_DNA"/>
</dbReference>
<dbReference type="AlphaFoldDB" id="A0A395I8V0"/>
<dbReference type="Proteomes" id="UP000248961">
    <property type="component" value="Unassembled WGS sequence"/>
</dbReference>
<keyword evidence="2" id="KW-1185">Reference proteome</keyword>
<gene>
    <name evidence="1" type="ORF">BO97DRAFT_402797</name>
</gene>
<sequence length="176" mass="19704">MNVANLGPSVISTPPSQLLLSSSLPTIPSEAAASYSLPKHDPPQAAMNDPYPKQPFFVLPVSAILKSSTHMDLVESRDTEYYAAMQENLHGDATHVRYNPIEERLTESHHEKSIPLWDPIMGDAGSIWGSPELTVETLEFQHGTSERDSRRHIVDELFEVTGVETPDWWRGLCWIL</sequence>
<name>A0A395I8V0_ASPHC</name>